<gene>
    <name evidence="2" type="ORF">EH165_07265</name>
</gene>
<dbReference type="OrthoDB" id="3733498at2"/>
<protein>
    <submittedName>
        <fullName evidence="2">AzlD domain-containing protein</fullName>
    </submittedName>
</protein>
<feature type="transmembrane region" description="Helical" evidence="1">
    <location>
        <begin position="36"/>
        <end position="54"/>
    </location>
</feature>
<accession>A0A3G8ZWC9</accession>
<dbReference type="KEGG" id="nak:EH165_07265"/>
<feature type="transmembrane region" description="Helical" evidence="1">
    <location>
        <begin position="6"/>
        <end position="24"/>
    </location>
</feature>
<dbReference type="EMBL" id="CP034170">
    <property type="protein sequence ID" value="AZI57971.1"/>
    <property type="molecule type" value="Genomic_DNA"/>
</dbReference>
<keyword evidence="1" id="KW-0472">Membrane</keyword>
<proteinExistence type="predicted"/>
<dbReference type="Proteomes" id="UP000268084">
    <property type="component" value="Chromosome"/>
</dbReference>
<feature type="transmembrane region" description="Helical" evidence="1">
    <location>
        <begin position="82"/>
        <end position="100"/>
    </location>
</feature>
<reference evidence="2 3" key="2">
    <citation type="submission" date="2018-12" db="EMBL/GenBank/DDBJ databases">
        <title>Nakamurella antarcticus sp. nov., isolated from Antarctica South Shetland Islands soil.</title>
        <authorList>
            <person name="Peng F."/>
        </authorList>
    </citation>
    <scope>NUCLEOTIDE SEQUENCE [LARGE SCALE GENOMIC DNA]</scope>
    <source>
        <strain evidence="2 3">S14-144</strain>
    </source>
</reference>
<evidence type="ECO:0000313" key="3">
    <source>
        <dbReference type="Proteomes" id="UP000268084"/>
    </source>
</evidence>
<reference evidence="2 3" key="1">
    <citation type="submission" date="2018-11" db="EMBL/GenBank/DDBJ databases">
        <authorList>
            <person name="Da X."/>
        </authorList>
    </citation>
    <scope>NUCLEOTIDE SEQUENCE [LARGE SCALE GENOMIC DNA]</scope>
    <source>
        <strain evidence="2 3">S14-144</strain>
    </source>
</reference>
<dbReference type="InterPro" id="IPR008407">
    <property type="entry name" value="Brnchd-chn_aa_trnsp_AzlD"/>
</dbReference>
<name>A0A3G8ZWC9_9ACTN</name>
<dbReference type="Pfam" id="PF05437">
    <property type="entry name" value="AzlD"/>
    <property type="match status" value="1"/>
</dbReference>
<keyword evidence="1" id="KW-1133">Transmembrane helix</keyword>
<organism evidence="2 3">
    <name type="scientific">Nakamurella antarctica</name>
    <dbReference type="NCBI Taxonomy" id="1902245"/>
    <lineage>
        <taxon>Bacteria</taxon>
        <taxon>Bacillati</taxon>
        <taxon>Actinomycetota</taxon>
        <taxon>Actinomycetes</taxon>
        <taxon>Nakamurellales</taxon>
        <taxon>Nakamurellaceae</taxon>
        <taxon>Nakamurella</taxon>
    </lineage>
</organism>
<evidence type="ECO:0000256" key="1">
    <source>
        <dbReference type="SAM" id="Phobius"/>
    </source>
</evidence>
<sequence>MIWLGIALGSIGCYALKVAGLSIPLRVLDNPRVQRVATALPVALLAALVAIQSFASGQHLAVDARVVGLVVALFAVWRKWPFLVVVLLAAASTALVRSFLGW</sequence>
<keyword evidence="1" id="KW-0812">Transmembrane</keyword>
<dbReference type="AlphaFoldDB" id="A0A3G8ZWC9"/>
<evidence type="ECO:0000313" key="2">
    <source>
        <dbReference type="EMBL" id="AZI57971.1"/>
    </source>
</evidence>
<dbReference type="RefSeq" id="WP_124798876.1">
    <property type="nucleotide sequence ID" value="NZ_CP034170.1"/>
</dbReference>
<keyword evidence="3" id="KW-1185">Reference proteome</keyword>